<accession>A0A8J4SWJ4</accession>
<evidence type="ECO:0000256" key="2">
    <source>
        <dbReference type="SAM" id="MobiDB-lite"/>
    </source>
</evidence>
<organism evidence="3 4">
    <name type="scientific">Paragonimus heterotremus</name>
    <dbReference type="NCBI Taxonomy" id="100268"/>
    <lineage>
        <taxon>Eukaryota</taxon>
        <taxon>Metazoa</taxon>
        <taxon>Spiralia</taxon>
        <taxon>Lophotrochozoa</taxon>
        <taxon>Platyhelminthes</taxon>
        <taxon>Trematoda</taxon>
        <taxon>Digenea</taxon>
        <taxon>Plagiorchiida</taxon>
        <taxon>Troglotremata</taxon>
        <taxon>Troglotrematidae</taxon>
        <taxon>Paragonimus</taxon>
    </lineage>
</organism>
<gene>
    <name evidence="3" type="ORF">PHET_08506</name>
</gene>
<reference evidence="3" key="1">
    <citation type="submission" date="2019-05" db="EMBL/GenBank/DDBJ databases">
        <title>Annotation for the trematode Paragonimus heterotremus.</title>
        <authorList>
            <person name="Choi Y.-J."/>
        </authorList>
    </citation>
    <scope>NUCLEOTIDE SEQUENCE</scope>
    <source>
        <strain evidence="3">LC</strain>
    </source>
</reference>
<feature type="region of interest" description="Disordered" evidence="2">
    <location>
        <begin position="362"/>
        <end position="404"/>
    </location>
</feature>
<dbReference type="GO" id="GO:0005635">
    <property type="term" value="C:nuclear envelope"/>
    <property type="evidence" value="ECO:0007669"/>
    <property type="project" value="TreeGrafter"/>
</dbReference>
<evidence type="ECO:0000256" key="1">
    <source>
        <dbReference type="SAM" id="Coils"/>
    </source>
</evidence>
<keyword evidence="1" id="KW-0175">Coiled coil</keyword>
<proteinExistence type="predicted"/>
<dbReference type="Proteomes" id="UP000748531">
    <property type="component" value="Unassembled WGS sequence"/>
</dbReference>
<evidence type="ECO:0000313" key="4">
    <source>
        <dbReference type="Proteomes" id="UP000748531"/>
    </source>
</evidence>
<dbReference type="AlphaFoldDB" id="A0A8J4SWJ4"/>
<dbReference type="GO" id="GO:0005737">
    <property type="term" value="C:cytoplasm"/>
    <property type="evidence" value="ECO:0007669"/>
    <property type="project" value="TreeGrafter"/>
</dbReference>
<keyword evidence="4" id="KW-1185">Reference proteome</keyword>
<evidence type="ECO:0000313" key="3">
    <source>
        <dbReference type="EMBL" id="KAF5398360.1"/>
    </source>
</evidence>
<dbReference type="EMBL" id="LUCH01005090">
    <property type="protein sequence ID" value="KAF5398360.1"/>
    <property type="molecule type" value="Genomic_DNA"/>
</dbReference>
<feature type="coiled-coil region" evidence="1">
    <location>
        <begin position="202"/>
        <end position="247"/>
    </location>
</feature>
<feature type="coiled-coil region" evidence="1">
    <location>
        <begin position="2"/>
        <end position="52"/>
    </location>
</feature>
<comment type="caution">
    <text evidence="3">The sequence shown here is derived from an EMBL/GenBank/DDBJ whole genome shotgun (WGS) entry which is preliminary data.</text>
</comment>
<dbReference type="OrthoDB" id="102442at2759"/>
<dbReference type="InterPro" id="IPR042840">
    <property type="entry name" value="LMNTD1"/>
</dbReference>
<protein>
    <submittedName>
        <fullName evidence="3">Uncharacterized protein</fullName>
    </submittedName>
</protein>
<dbReference type="PANTHER" id="PTHR47012:SF2">
    <property type="entry name" value="LTD DOMAIN-CONTAINING PROTEIN"/>
    <property type="match status" value="1"/>
</dbReference>
<name>A0A8J4SWJ4_9TREM</name>
<sequence length="484" mass="55466">MMQKAKNELEEINNRLAAYVHRVRQLKNEDDLKTLTSSIAVLEQDLRSLKASYDCQLNHLTCSMRIISEEKCELEKELIARKQNDAHFLDRLITADDINANLSNELSNTTAKLTANEKLSNERILRLKSQLDWYITQFASFDAKIQDVNKKEAAIPEILAKLKKSTRNELRQHQQQITSFFRKSLLTLQNQLSEERKETRSLKTAKNTCDQTILNLQKQNAELSAKLQNMQHQNGLLESALESAQKEMVQGRHYYEEKVRELESTITAQTSESVLTQNDASIVNKELARLRAVLENEERRLNLSHSNTNAKNSDNIFSGKSNENTIGTFKDEDSEFKNVLPNCFLCDNLSFPGFADTQSYLPRPPDIKRCADRNSNNSSKDRTQNEELADQRQFSSPKAPMVSAKDSQLMLVDDRQSCDTHSDDNYDHESRLSVGRDKSSKYIYQCGEDIKNRSNAVGQLHICEVDPDGRFIRIWNASEQSVCF</sequence>
<dbReference type="SUPFAM" id="SSF74853">
    <property type="entry name" value="Lamin A/C globular tail domain"/>
    <property type="match status" value="1"/>
</dbReference>
<dbReference type="InterPro" id="IPR036415">
    <property type="entry name" value="Lamin_tail_dom_sf"/>
</dbReference>
<dbReference type="PANTHER" id="PTHR47012">
    <property type="entry name" value="LAMIN TAIL DOMAIN-CONTAINING PROTEIN 1"/>
    <property type="match status" value="1"/>
</dbReference>